<dbReference type="GO" id="GO:0006520">
    <property type="term" value="P:amino acid metabolic process"/>
    <property type="evidence" value="ECO:0007669"/>
    <property type="project" value="InterPro"/>
</dbReference>
<dbReference type="InterPro" id="IPR027417">
    <property type="entry name" value="P-loop_NTPase"/>
</dbReference>
<proteinExistence type="inferred from homology"/>
<dbReference type="InterPro" id="IPR004839">
    <property type="entry name" value="Aminotransferase_I/II_large"/>
</dbReference>
<name>A0A7V4U1J2_CALAY</name>
<dbReference type="InterPro" id="IPR004838">
    <property type="entry name" value="NHTrfase_class1_PyrdxlP-BS"/>
</dbReference>
<comment type="similarity">
    <text evidence="2 6">Belongs to the class-I pyridoxal-phosphate-dependent aminotransferase family.</text>
</comment>
<comment type="caution">
    <text evidence="8">The sequence shown here is derived from an EMBL/GenBank/DDBJ whole genome shotgun (WGS) entry which is preliminary data.</text>
</comment>
<dbReference type="PANTHER" id="PTHR46383:SF1">
    <property type="entry name" value="ASPARTATE AMINOTRANSFERASE"/>
    <property type="match status" value="1"/>
</dbReference>
<organism evidence="8">
    <name type="scientific">Caldithrix abyssi</name>
    <dbReference type="NCBI Taxonomy" id="187145"/>
    <lineage>
        <taxon>Bacteria</taxon>
        <taxon>Pseudomonadati</taxon>
        <taxon>Calditrichota</taxon>
        <taxon>Calditrichia</taxon>
        <taxon>Calditrichales</taxon>
        <taxon>Calditrichaceae</taxon>
        <taxon>Caldithrix</taxon>
    </lineage>
</organism>
<dbReference type="SUPFAM" id="SSF53383">
    <property type="entry name" value="PLP-dependent transferases"/>
    <property type="match status" value="1"/>
</dbReference>
<evidence type="ECO:0000256" key="1">
    <source>
        <dbReference type="ARBA" id="ARBA00001933"/>
    </source>
</evidence>
<dbReference type="InterPro" id="IPR015421">
    <property type="entry name" value="PyrdxlP-dep_Trfase_major"/>
</dbReference>
<evidence type="ECO:0000256" key="4">
    <source>
        <dbReference type="ARBA" id="ARBA00022679"/>
    </source>
</evidence>
<sequence length="763" mass="84582">MKIAAKAIAMKAEGIDVVDFSVGEPDFPTPRFIKDAGKKAIDDNLTRYTINRGIVPLRKAIAQKLKEDNGLDYDVSEIIVSNGAKQSLYNVVQSVVGKDDEVIIPAPYWVSYPEMVRLAQGKPVIVQTHEENGFKLTADQLRKAISANTRAIIICNPSNPTGAAYTRPELEALAGILEEEDIVVISDEIYEKLVFDDFKFTSIAALSSKIKQKTVVINGFSKAYAMTGWRIGYAAGPKDIISGADKIQSHSTSNASSVAQYAALTALNGPQYEINRMVAEFQRRRNYVVQRLNGMPGVSCNTPEGAFYVFPNVESFFGKEAEGNYIRNSYGLAYYLLREAKVALVPGAAFGKEGYIRISYATSMENLEKGLNRIEKALAKLKTPSRAKFVQLNNYKTRVTIKAPIEADLTPDKRDAIVAEAEAQLKFDQYFEWNANINGVIVQLRTNNGHLYDFWVENWYPAQLEADLEPHAVIYAVDGAVGRETHAFYHPETHTGILFNCDYYAALRSLALGMVSDIGASVFNLHSVRGMSGDRDGHGFMLIGPKGTHKSELFLHLIQEDNIALHSNDLVFVRYGGGYAAADMPERKLYFPTISAEIFPQLSALFDRSKCENVLTDRDNCQYEDCPLRGDCQMEKGMPYCYFGSPKAAAMLDPYWIGGMNKHVKRTDLRTVFLLVNEPAGAILQETDKASALTMIESGTSSGHAEQSAPFYNPHLLLTDSESYERQKRGFEQLLHQANVYKLNTGAGSPAEVVNAVVEKITK</sequence>
<protein>
    <recommendedName>
        <fullName evidence="6">Aminotransferase</fullName>
        <ecNumber evidence="6">2.6.1.-</ecNumber>
    </recommendedName>
</protein>
<keyword evidence="4 6" id="KW-0808">Transferase</keyword>
<evidence type="ECO:0000256" key="5">
    <source>
        <dbReference type="ARBA" id="ARBA00022898"/>
    </source>
</evidence>
<gene>
    <name evidence="8" type="ORF">ENK44_11585</name>
</gene>
<dbReference type="EMBL" id="DRQG01000109">
    <property type="protein sequence ID" value="HGY56340.1"/>
    <property type="molecule type" value="Genomic_DNA"/>
</dbReference>
<dbReference type="Gene3D" id="3.40.50.300">
    <property type="entry name" value="P-loop containing nucleotide triphosphate hydrolases"/>
    <property type="match status" value="1"/>
</dbReference>
<reference evidence="8" key="1">
    <citation type="journal article" date="2020" name="mSystems">
        <title>Genome- and Community-Level Interaction Insights into Carbon Utilization and Element Cycling Functions of Hydrothermarchaeota in Hydrothermal Sediment.</title>
        <authorList>
            <person name="Zhou Z."/>
            <person name="Liu Y."/>
            <person name="Xu W."/>
            <person name="Pan J."/>
            <person name="Luo Z.H."/>
            <person name="Li M."/>
        </authorList>
    </citation>
    <scope>NUCLEOTIDE SEQUENCE [LARGE SCALE GENOMIC DNA]</scope>
    <source>
        <strain evidence="8">HyVt-577</strain>
    </source>
</reference>
<comment type="cofactor">
    <cofactor evidence="1 6">
        <name>pyridoxal 5'-phosphate</name>
        <dbReference type="ChEBI" id="CHEBI:597326"/>
    </cofactor>
</comment>
<dbReference type="CDD" id="cd00609">
    <property type="entry name" value="AAT_like"/>
    <property type="match status" value="1"/>
</dbReference>
<dbReference type="Gene3D" id="3.40.640.10">
    <property type="entry name" value="Type I PLP-dependent aspartate aminotransferase-like (Major domain)"/>
    <property type="match status" value="1"/>
</dbReference>
<dbReference type="EC" id="2.6.1.-" evidence="6"/>
<evidence type="ECO:0000313" key="8">
    <source>
        <dbReference type="EMBL" id="HGY56340.1"/>
    </source>
</evidence>
<evidence type="ECO:0000256" key="6">
    <source>
        <dbReference type="RuleBase" id="RU000481"/>
    </source>
</evidence>
<dbReference type="InterPro" id="IPR050596">
    <property type="entry name" value="AspAT/PAT-like"/>
</dbReference>
<dbReference type="PROSITE" id="PS00105">
    <property type="entry name" value="AA_TRANSFER_CLASS_1"/>
    <property type="match status" value="1"/>
</dbReference>
<dbReference type="GO" id="GO:0030170">
    <property type="term" value="F:pyridoxal phosphate binding"/>
    <property type="evidence" value="ECO:0007669"/>
    <property type="project" value="InterPro"/>
</dbReference>
<dbReference type="Proteomes" id="UP000885779">
    <property type="component" value="Unassembled WGS sequence"/>
</dbReference>
<evidence type="ECO:0000259" key="7">
    <source>
        <dbReference type="Pfam" id="PF00155"/>
    </source>
</evidence>
<dbReference type="Pfam" id="PF00155">
    <property type="entry name" value="Aminotran_1_2"/>
    <property type="match status" value="1"/>
</dbReference>
<dbReference type="InterPro" id="IPR015422">
    <property type="entry name" value="PyrdxlP-dep_Trfase_small"/>
</dbReference>
<accession>A0A7V4U1J2</accession>
<dbReference type="PRINTS" id="PR00753">
    <property type="entry name" value="ACCSYNTHASE"/>
</dbReference>
<dbReference type="InterPro" id="IPR015424">
    <property type="entry name" value="PyrdxlP-dep_Trfase"/>
</dbReference>
<dbReference type="GO" id="GO:0008483">
    <property type="term" value="F:transaminase activity"/>
    <property type="evidence" value="ECO:0007669"/>
    <property type="project" value="UniProtKB-KW"/>
</dbReference>
<evidence type="ECO:0000256" key="2">
    <source>
        <dbReference type="ARBA" id="ARBA00007441"/>
    </source>
</evidence>
<feature type="domain" description="Aminotransferase class I/classII large" evidence="7">
    <location>
        <begin position="16"/>
        <end position="374"/>
    </location>
</feature>
<dbReference type="PANTHER" id="PTHR46383">
    <property type="entry name" value="ASPARTATE AMINOTRANSFERASE"/>
    <property type="match status" value="1"/>
</dbReference>
<dbReference type="FunFam" id="3.40.640.10:FF:000033">
    <property type="entry name" value="Aspartate aminotransferase"/>
    <property type="match status" value="1"/>
</dbReference>
<evidence type="ECO:0000256" key="3">
    <source>
        <dbReference type="ARBA" id="ARBA00022576"/>
    </source>
</evidence>
<keyword evidence="3 6" id="KW-0032">Aminotransferase</keyword>
<dbReference type="AlphaFoldDB" id="A0A7V4U1J2"/>
<keyword evidence="5" id="KW-0663">Pyridoxal phosphate</keyword>
<dbReference type="Gene3D" id="3.90.1150.10">
    <property type="entry name" value="Aspartate Aminotransferase, domain 1"/>
    <property type="match status" value="1"/>
</dbReference>